<evidence type="ECO:0000313" key="2">
    <source>
        <dbReference type="Proteomes" id="UP000030651"/>
    </source>
</evidence>
<dbReference type="STRING" id="1229662.W3XLK5"/>
<dbReference type="HOGENOM" id="CLU_1972163_0_0_1"/>
<dbReference type="KEGG" id="pfy:PFICI_00776"/>
<dbReference type="InParanoid" id="W3XLK5"/>
<dbReference type="RefSeq" id="XP_007827548.1">
    <property type="nucleotide sequence ID" value="XM_007829357.1"/>
</dbReference>
<dbReference type="OMA" id="DFKPKIW"/>
<accession>W3XLK5</accession>
<dbReference type="eggNOG" id="ENOG502SS2J">
    <property type="taxonomic scope" value="Eukaryota"/>
</dbReference>
<dbReference type="AlphaFoldDB" id="W3XLK5"/>
<gene>
    <name evidence="1" type="ORF">PFICI_00776</name>
</gene>
<sequence length="152" mass="16559">MYIPTTQSVITAGLAMTGLLKDRTPTPSPLDLPISEASELTPNLIKTASTVASGSVLDYAVEKCLDADGNTRCSKPFLVTKSTCYEIEWHTEGVLTHTTAEVRDAGSGEMVYYRDTNGQWTPDKGELVYLDFKPKIVATGNQTVDYTVKTCE</sequence>
<name>W3XLK5_PESFW</name>
<reference evidence="2" key="1">
    <citation type="journal article" date="2015" name="BMC Genomics">
        <title>Genomic and transcriptomic analysis of the endophytic fungus Pestalotiopsis fici reveals its lifestyle and high potential for synthesis of natural products.</title>
        <authorList>
            <person name="Wang X."/>
            <person name="Zhang X."/>
            <person name="Liu L."/>
            <person name="Xiang M."/>
            <person name="Wang W."/>
            <person name="Sun X."/>
            <person name="Che Y."/>
            <person name="Guo L."/>
            <person name="Liu G."/>
            <person name="Guo L."/>
            <person name="Wang C."/>
            <person name="Yin W.B."/>
            <person name="Stadler M."/>
            <person name="Zhang X."/>
            <person name="Liu X."/>
        </authorList>
    </citation>
    <scope>NUCLEOTIDE SEQUENCE [LARGE SCALE GENOMIC DNA]</scope>
    <source>
        <strain evidence="2">W106-1 / CGMCC3.15140</strain>
    </source>
</reference>
<evidence type="ECO:0000313" key="1">
    <source>
        <dbReference type="EMBL" id="ETS86948.1"/>
    </source>
</evidence>
<protein>
    <recommendedName>
        <fullName evidence="3">CND01770-like protein</fullName>
    </recommendedName>
</protein>
<organism evidence="1 2">
    <name type="scientific">Pestalotiopsis fici (strain W106-1 / CGMCC3.15140)</name>
    <dbReference type="NCBI Taxonomy" id="1229662"/>
    <lineage>
        <taxon>Eukaryota</taxon>
        <taxon>Fungi</taxon>
        <taxon>Dikarya</taxon>
        <taxon>Ascomycota</taxon>
        <taxon>Pezizomycotina</taxon>
        <taxon>Sordariomycetes</taxon>
        <taxon>Xylariomycetidae</taxon>
        <taxon>Amphisphaeriales</taxon>
        <taxon>Sporocadaceae</taxon>
        <taxon>Pestalotiopsis</taxon>
    </lineage>
</organism>
<proteinExistence type="predicted"/>
<evidence type="ECO:0008006" key="3">
    <source>
        <dbReference type="Google" id="ProtNLM"/>
    </source>
</evidence>
<dbReference type="OrthoDB" id="2566743at2759"/>
<dbReference type="EMBL" id="KI912109">
    <property type="protein sequence ID" value="ETS86948.1"/>
    <property type="molecule type" value="Genomic_DNA"/>
</dbReference>
<keyword evidence="2" id="KW-1185">Reference proteome</keyword>
<dbReference type="GeneID" id="19265789"/>
<dbReference type="Proteomes" id="UP000030651">
    <property type="component" value="Unassembled WGS sequence"/>
</dbReference>